<accession>A0ABQ1KNB1</accession>
<dbReference type="Gene3D" id="3.40.50.300">
    <property type="entry name" value="P-loop containing nucleotide triphosphate hydrolases"/>
    <property type="match status" value="1"/>
</dbReference>
<dbReference type="SMART" id="SM00382">
    <property type="entry name" value="AAA"/>
    <property type="match status" value="1"/>
</dbReference>
<organism evidence="3 4">
    <name type="scientific">Marinobacterium zhoushanense</name>
    <dbReference type="NCBI Taxonomy" id="1679163"/>
    <lineage>
        <taxon>Bacteria</taxon>
        <taxon>Pseudomonadati</taxon>
        <taxon>Pseudomonadota</taxon>
        <taxon>Gammaproteobacteria</taxon>
        <taxon>Oceanospirillales</taxon>
        <taxon>Oceanospirillaceae</taxon>
        <taxon>Marinobacterium</taxon>
    </lineage>
</organism>
<reference evidence="4" key="1">
    <citation type="journal article" date="2019" name="Int. J. Syst. Evol. Microbiol.">
        <title>The Global Catalogue of Microorganisms (GCM) 10K type strain sequencing project: providing services to taxonomists for standard genome sequencing and annotation.</title>
        <authorList>
            <consortium name="The Broad Institute Genomics Platform"/>
            <consortium name="The Broad Institute Genome Sequencing Center for Infectious Disease"/>
            <person name="Wu L."/>
            <person name="Ma J."/>
        </authorList>
    </citation>
    <scope>NUCLEOTIDE SEQUENCE [LARGE SCALE GENOMIC DNA]</scope>
    <source>
        <strain evidence="4">CGMCC 1.15341</strain>
    </source>
</reference>
<dbReference type="Gene3D" id="1.10.101.10">
    <property type="entry name" value="PGBD-like superfamily/PGBD"/>
    <property type="match status" value="1"/>
</dbReference>
<evidence type="ECO:0000256" key="1">
    <source>
        <dbReference type="SAM" id="Phobius"/>
    </source>
</evidence>
<dbReference type="InterPro" id="IPR036365">
    <property type="entry name" value="PGBD-like_sf"/>
</dbReference>
<feature type="domain" description="AAA+ ATPase" evidence="2">
    <location>
        <begin position="42"/>
        <end position="184"/>
    </location>
</feature>
<dbReference type="Pfam" id="PF01471">
    <property type="entry name" value="PG_binding_1"/>
    <property type="match status" value="1"/>
</dbReference>
<protein>
    <submittedName>
        <fullName evidence="3">ATPase AAA</fullName>
    </submittedName>
</protein>
<dbReference type="InterPro" id="IPR052026">
    <property type="entry name" value="ExeA_AAA_ATPase_DNA-bind"/>
</dbReference>
<keyword evidence="1" id="KW-0812">Transmembrane</keyword>
<gene>
    <name evidence="3" type="primary">gspA</name>
    <name evidence="3" type="ORF">GCM10011352_30460</name>
</gene>
<dbReference type="InterPro" id="IPR002477">
    <property type="entry name" value="Peptidoglycan-bd-like"/>
</dbReference>
<dbReference type="Gene3D" id="3.90.70.10">
    <property type="entry name" value="Cysteine proteinases"/>
    <property type="match status" value="1"/>
</dbReference>
<feature type="transmembrane region" description="Helical" evidence="1">
    <location>
        <begin position="282"/>
        <end position="305"/>
    </location>
</feature>
<keyword evidence="1" id="KW-0472">Membrane</keyword>
<keyword evidence="1" id="KW-1133">Transmembrane helix</keyword>
<dbReference type="InterPro" id="IPR027417">
    <property type="entry name" value="P-loop_NTPase"/>
</dbReference>
<keyword evidence="4" id="KW-1185">Reference proteome</keyword>
<name>A0ABQ1KNB1_9GAMM</name>
<dbReference type="Proteomes" id="UP000629025">
    <property type="component" value="Unassembled WGS sequence"/>
</dbReference>
<evidence type="ECO:0000313" key="3">
    <source>
        <dbReference type="EMBL" id="GGC02169.1"/>
    </source>
</evidence>
<dbReference type="EMBL" id="BMIJ01000006">
    <property type="protein sequence ID" value="GGC02169.1"/>
    <property type="molecule type" value="Genomic_DNA"/>
</dbReference>
<evidence type="ECO:0000313" key="4">
    <source>
        <dbReference type="Proteomes" id="UP000629025"/>
    </source>
</evidence>
<dbReference type="CDD" id="cd00009">
    <property type="entry name" value="AAA"/>
    <property type="match status" value="1"/>
</dbReference>
<dbReference type="PANTHER" id="PTHR35894:SF1">
    <property type="entry name" value="PHOSPHORIBULOKINASE _ URIDINE KINASE FAMILY"/>
    <property type="match status" value="1"/>
</dbReference>
<evidence type="ECO:0000259" key="2">
    <source>
        <dbReference type="SMART" id="SM00382"/>
    </source>
</evidence>
<dbReference type="InterPro" id="IPR036366">
    <property type="entry name" value="PGBDSf"/>
</dbReference>
<dbReference type="SUPFAM" id="SSF52540">
    <property type="entry name" value="P-loop containing nucleoside triphosphate hydrolases"/>
    <property type="match status" value="1"/>
</dbReference>
<proteinExistence type="predicted"/>
<sequence>MYCNYFGLRESPFSIAPNPRYLFMSEQHQEALAHLLYGIKIDGGFVLLTGEVGTGKTTVARQLLEQLPEHTDVAVILNPRQSVIELLQSICDELQLPPVKSSSVKELVDRIQRELLRRYAEGHNTVLLIDEAQQLSVDLLEQIRLLTNLETSEHKLLNIVLLGQPELLELLAREELRQLSQRITARYHLGPLSMKELPLYIRHRLSVAGLNRPIFSEPVLKQLYHLSGGLPRLINLISDRALLGAYVQKQNEVSPATLKQAAKEVLGDQVPLPMPARTSKRMILTAALLAGLLAWGTGFLLSVIYNDGAGAWFERVTSAFNSPVQADTSQPVEVRKVDRPVVAQPQQQPAEQGGQESTLTPAAVAPPMAVAESDLALIEKRVLAAPESVPLNAAAPSEKPRIPSWQWQAQEDRDLAEVLAYRRLFKAWGIDYDPRQQPVVCDYAESQGLACLSLDGSTALLKKLDRPAVTELKQDGIGYQVLVLSLNEREAQIYSDGAEFIVRRSQLDAAWQGRFTLLWRPPPDYSTPLWPGASGDSVAWLELHLARAEGKVLTQPQRKHYDATMVERVRSFQRSKGLDIDGVAGPRTLILLNGTTEDDLPRLNGPRS</sequence>
<comment type="caution">
    <text evidence="3">The sequence shown here is derived from an EMBL/GenBank/DDBJ whole genome shotgun (WGS) entry which is preliminary data.</text>
</comment>
<dbReference type="InterPro" id="IPR049945">
    <property type="entry name" value="AAA_22"/>
</dbReference>
<dbReference type="PANTHER" id="PTHR35894">
    <property type="entry name" value="GENERAL SECRETION PATHWAY PROTEIN A-RELATED"/>
    <property type="match status" value="1"/>
</dbReference>
<dbReference type="Pfam" id="PF13401">
    <property type="entry name" value="AAA_22"/>
    <property type="match status" value="1"/>
</dbReference>
<dbReference type="SUPFAM" id="SSF47090">
    <property type="entry name" value="PGBD-like"/>
    <property type="match status" value="1"/>
</dbReference>
<dbReference type="InterPro" id="IPR003593">
    <property type="entry name" value="AAA+_ATPase"/>
</dbReference>